<dbReference type="PANTHER" id="PTHR46331:SF2">
    <property type="entry name" value="VALACYCLOVIR HYDROLASE"/>
    <property type="match status" value="1"/>
</dbReference>
<organism evidence="2 3">
    <name type="scientific">Aplysia californica</name>
    <name type="common">California sea hare</name>
    <dbReference type="NCBI Taxonomy" id="6500"/>
    <lineage>
        <taxon>Eukaryota</taxon>
        <taxon>Metazoa</taxon>
        <taxon>Spiralia</taxon>
        <taxon>Lophotrochozoa</taxon>
        <taxon>Mollusca</taxon>
        <taxon>Gastropoda</taxon>
        <taxon>Heterobranchia</taxon>
        <taxon>Euthyneura</taxon>
        <taxon>Tectipleura</taxon>
        <taxon>Aplysiida</taxon>
        <taxon>Aplysioidea</taxon>
        <taxon>Aplysiidae</taxon>
        <taxon>Aplysia</taxon>
    </lineage>
</organism>
<dbReference type="PANTHER" id="PTHR46331">
    <property type="entry name" value="VALACYCLOVIR HYDROLASE"/>
    <property type="match status" value="1"/>
</dbReference>
<keyword evidence="2" id="KW-1185">Reference proteome</keyword>
<reference evidence="3" key="1">
    <citation type="submission" date="2025-08" db="UniProtKB">
        <authorList>
            <consortium name="RefSeq"/>
        </authorList>
    </citation>
    <scope>IDENTIFICATION</scope>
</reference>
<dbReference type="GO" id="GO:0016787">
    <property type="term" value="F:hydrolase activity"/>
    <property type="evidence" value="ECO:0007669"/>
    <property type="project" value="UniProtKB-KW"/>
</dbReference>
<sequence>MSHRLRNVFDIVRYKFRSSSVPNFYSTSSSRTSDRVLKSEKIHTNGVDFHYTQAGDGAHCVLLLPGALGSALTDFMPQLKGLDEKKYNIICFDPRGYGRSRPPDRDWPLLYLQRDAYDAAAVMKALDIHRYSVLGWSDGGITGMILAAAFPGNVQRLLIWGSNAYITEDDMKLFKSIDNVDKWSPRMREPFVEVYGQSYFRLQWKAWVNAYGSYFTQRNGDICVGSLPNIKCSTLIVNGIKDPLVPQEHPLFLHKHIPSCRMVNWPEGKHNLHLRYSEEFNTLAEEFLDEELTLQQ</sequence>
<dbReference type="GeneID" id="101852777"/>
<keyword evidence="3" id="KW-0378">Hydrolase</keyword>
<dbReference type="Proteomes" id="UP000694888">
    <property type="component" value="Unplaced"/>
</dbReference>
<dbReference type="InterPro" id="IPR000073">
    <property type="entry name" value="AB_hydrolase_1"/>
</dbReference>
<dbReference type="Pfam" id="PF12697">
    <property type="entry name" value="Abhydrolase_6"/>
    <property type="match status" value="1"/>
</dbReference>
<evidence type="ECO:0000259" key="1">
    <source>
        <dbReference type="Pfam" id="PF12697"/>
    </source>
</evidence>
<name>A0ABM0JUQ4_APLCA</name>
<accession>A0ABM0JUQ4</accession>
<evidence type="ECO:0000313" key="2">
    <source>
        <dbReference type="Proteomes" id="UP000694888"/>
    </source>
</evidence>
<evidence type="ECO:0000313" key="3">
    <source>
        <dbReference type="RefSeq" id="XP_005101956.1"/>
    </source>
</evidence>
<protein>
    <submittedName>
        <fullName evidence="3">Valacyclovir hydrolase isoform X1</fullName>
    </submittedName>
</protein>
<dbReference type="InterPro" id="IPR029058">
    <property type="entry name" value="AB_hydrolase_fold"/>
</dbReference>
<feature type="domain" description="AB hydrolase-1" evidence="1">
    <location>
        <begin position="61"/>
        <end position="281"/>
    </location>
</feature>
<dbReference type="Gene3D" id="3.40.50.1820">
    <property type="entry name" value="alpha/beta hydrolase"/>
    <property type="match status" value="1"/>
</dbReference>
<dbReference type="SUPFAM" id="SSF53474">
    <property type="entry name" value="alpha/beta-Hydrolases"/>
    <property type="match status" value="1"/>
</dbReference>
<dbReference type="RefSeq" id="XP_005101956.1">
    <property type="nucleotide sequence ID" value="XM_005101899.3"/>
</dbReference>
<gene>
    <name evidence="3" type="primary">LOC101852777</name>
</gene>
<proteinExistence type="predicted"/>